<keyword evidence="4" id="KW-1185">Reference proteome</keyword>
<accession>A0A8H6S3D4</accession>
<name>A0A8H6S3D4_9AGAR</name>
<dbReference type="InterPro" id="IPR054000">
    <property type="entry name" value="MLKL_N"/>
</dbReference>
<evidence type="ECO:0000313" key="4">
    <source>
        <dbReference type="Proteomes" id="UP000636479"/>
    </source>
</evidence>
<protein>
    <recommendedName>
        <fullName evidence="2">Mixed lineage kinase domain-containing protein</fullName>
    </recommendedName>
</protein>
<dbReference type="EMBL" id="JACAZF010000012">
    <property type="protein sequence ID" value="KAF7291943.1"/>
    <property type="molecule type" value="Genomic_DNA"/>
</dbReference>
<dbReference type="GeneID" id="59351218"/>
<dbReference type="InterPro" id="IPR059179">
    <property type="entry name" value="MLKL-like_MCAfunc"/>
</dbReference>
<feature type="compositionally biased region" description="Pro residues" evidence="1">
    <location>
        <begin position="225"/>
        <end position="235"/>
    </location>
</feature>
<dbReference type="RefSeq" id="XP_037214670.1">
    <property type="nucleotide sequence ID" value="XM_037368702.1"/>
</dbReference>
<evidence type="ECO:0000313" key="3">
    <source>
        <dbReference type="EMBL" id="KAF7291943.1"/>
    </source>
</evidence>
<dbReference type="Pfam" id="PF22215">
    <property type="entry name" value="MLKL_N"/>
    <property type="match status" value="1"/>
</dbReference>
<dbReference type="InterPro" id="IPR027417">
    <property type="entry name" value="P-loop_NTPase"/>
</dbReference>
<comment type="caution">
    <text evidence="3">The sequence shown here is derived from an EMBL/GenBank/DDBJ whole genome shotgun (WGS) entry which is preliminary data.</text>
</comment>
<feature type="region of interest" description="Disordered" evidence="1">
    <location>
        <begin position="616"/>
        <end position="673"/>
    </location>
</feature>
<dbReference type="CDD" id="cd21037">
    <property type="entry name" value="MLKL_NTD"/>
    <property type="match status" value="1"/>
</dbReference>
<dbReference type="GO" id="GO:0007166">
    <property type="term" value="P:cell surface receptor signaling pathway"/>
    <property type="evidence" value="ECO:0007669"/>
    <property type="project" value="InterPro"/>
</dbReference>
<feature type="compositionally biased region" description="Low complexity" evidence="1">
    <location>
        <begin position="236"/>
        <end position="263"/>
    </location>
</feature>
<organism evidence="3 4">
    <name type="scientific">Mycena indigotica</name>
    <dbReference type="NCBI Taxonomy" id="2126181"/>
    <lineage>
        <taxon>Eukaryota</taxon>
        <taxon>Fungi</taxon>
        <taxon>Dikarya</taxon>
        <taxon>Basidiomycota</taxon>
        <taxon>Agaricomycotina</taxon>
        <taxon>Agaricomycetes</taxon>
        <taxon>Agaricomycetidae</taxon>
        <taxon>Agaricales</taxon>
        <taxon>Marasmiineae</taxon>
        <taxon>Mycenaceae</taxon>
        <taxon>Mycena</taxon>
    </lineage>
</organism>
<dbReference type="OrthoDB" id="192148at2759"/>
<dbReference type="AlphaFoldDB" id="A0A8H6S3D4"/>
<feature type="compositionally biased region" description="Low complexity" evidence="1">
    <location>
        <begin position="566"/>
        <end position="600"/>
    </location>
</feature>
<dbReference type="Gene3D" id="3.40.50.300">
    <property type="entry name" value="P-loop containing nucleotide triphosphate hydrolases"/>
    <property type="match status" value="1"/>
</dbReference>
<evidence type="ECO:0000256" key="1">
    <source>
        <dbReference type="SAM" id="MobiDB-lite"/>
    </source>
</evidence>
<feature type="region of interest" description="Disordered" evidence="1">
    <location>
        <begin position="361"/>
        <end position="395"/>
    </location>
</feature>
<feature type="compositionally biased region" description="Low complexity" evidence="1">
    <location>
        <begin position="657"/>
        <end position="669"/>
    </location>
</feature>
<feature type="compositionally biased region" description="Pro residues" evidence="1">
    <location>
        <begin position="264"/>
        <end position="282"/>
    </location>
</feature>
<feature type="domain" description="Mixed lineage kinase" evidence="2">
    <location>
        <begin position="37"/>
        <end position="149"/>
    </location>
</feature>
<feature type="region of interest" description="Disordered" evidence="1">
    <location>
        <begin position="562"/>
        <end position="600"/>
    </location>
</feature>
<dbReference type="Gene3D" id="1.20.930.20">
    <property type="entry name" value="Adaptor protein Cbl, N-terminal domain"/>
    <property type="match status" value="1"/>
</dbReference>
<gene>
    <name evidence="3" type="ORF">MIND_01219800</name>
</gene>
<dbReference type="SUPFAM" id="SSF52540">
    <property type="entry name" value="P-loop containing nucleoside triphosphate hydrolases"/>
    <property type="match status" value="1"/>
</dbReference>
<dbReference type="InterPro" id="IPR036537">
    <property type="entry name" value="Adaptor_Cbl_N_dom_sf"/>
</dbReference>
<proteinExistence type="predicted"/>
<reference evidence="3" key="1">
    <citation type="submission" date="2020-05" db="EMBL/GenBank/DDBJ databases">
        <title>Mycena genomes resolve the evolution of fungal bioluminescence.</title>
        <authorList>
            <person name="Tsai I.J."/>
        </authorList>
    </citation>
    <scope>NUCLEOTIDE SEQUENCE</scope>
    <source>
        <strain evidence="3">171206Taipei</strain>
    </source>
</reference>
<sequence length="694" mass="72546">MQIRRATAGDRALHYGGVTVTLLKDLGNASNQPYVQAVAAVAALVIETAQRVRSNKDACRRMTERAHELVGAVINIVADAQGALSAEMARSVEQFTDTLYKLLKFLRSQVRGSLVRRMLRATEDAELIAECTAGLKHALDVFSVQSGIIAAKTMAAIQKEGRTRHEEIVSILKEKKASRKSKRSVPADAPLPPGALLPASPKIFHGRAAELAQLVDTLVDPKAPPPITIPAPAPRSPWGTWSPSTPGSPGSYRALTASTLARPSTPPPTPATPATPPAPPGPARVAICGPPGIGKTALALAAAHDARVAAMFGARRFFVECDGAADAQALVACVGQALGLEEARRRRKYILKFLGGEGAGKTGMARSGTTDSGVSADSDATLADPDPDPAPEPERGPVLLILDGLEGAWKPPAGRGAVEDLLGLLVDVPRVTLLVTLRGHERPRHLKWTRPFLAPLKPLPPAAARAAFLDVSDVPEDDADLPRVLAQVAQGNARRVAVLAGLASFEGCAALMRRWEAEGEGMLLDRVQPTVLGGVVYDEPESFGDEEALWAVLDPTSRDVPYAVLGPDSGSDADSGASTPALSRSSSSSSTSNSSLDSAFASSASTAPGSIFSAMFTPSRSSSKESGGRYPSIDSVLRRLPSPPSTPPRPWRKESEATPAALARLGAPALAPPTPAPASMIRLAGLVPPTRPVV</sequence>
<feature type="region of interest" description="Disordered" evidence="1">
    <location>
        <begin position="225"/>
        <end position="283"/>
    </location>
</feature>
<evidence type="ECO:0000259" key="2">
    <source>
        <dbReference type="Pfam" id="PF22215"/>
    </source>
</evidence>
<dbReference type="Proteomes" id="UP000636479">
    <property type="component" value="Unassembled WGS sequence"/>
</dbReference>